<dbReference type="PROSITE" id="PS00027">
    <property type="entry name" value="HOMEOBOX_1"/>
    <property type="match status" value="1"/>
</dbReference>
<name>A0A1I8BHA1_MELHA</name>
<sequence length="472" mass="52711">QLNQQSNGGGNSLPLSPLNSPSLDNSGRRHTTTISNNNKSSERSLSKIENKSKNQFEETPAKKKSKIEQKQQNNNKNSDIFNNSICPLFPVTTMGDAANFFGFHPPPPPLIFAPSHTSTSNSKQKLNENKEKNNYFNNSTNSIKNDNKQQNGGELISTLSVSSVGLSPSLANSQNNPSIHRHFDNSGGSSVGGDLNGGGNGSNNNSRRKRRHRTIFTEDQLLMLEEAFAVTQYPDVVVRERLADQCELREERVEVWFKNRRAKLRKKTREVQSIIQQQMQRDDNCHSPNNIKCNYVIVQPEIADEYGPPKEEENEFSNSVGRNKSKINKQINEKEGKKLNNKEIQQIKNDCLSCGSSSVSSNADSEELQKEQISKKSGPKNVEKSDSSTNILEQQNQQKSFDLSQFFTQQAIAQAFLASSGIPASSLESSNLFQLSQSLNKESVNEKMLFPFGIGPKTVEEELKLQRSISKQ</sequence>
<dbReference type="InterPro" id="IPR001356">
    <property type="entry name" value="HD"/>
</dbReference>
<feature type="compositionally biased region" description="Basic and acidic residues" evidence="8">
    <location>
        <begin position="331"/>
        <end position="340"/>
    </location>
</feature>
<keyword evidence="4 6" id="KW-0371">Homeobox</keyword>
<feature type="region of interest" description="Disordered" evidence="8">
    <location>
        <begin position="168"/>
        <end position="211"/>
    </location>
</feature>
<feature type="compositionally biased region" description="Gly residues" evidence="8">
    <location>
        <begin position="189"/>
        <end position="201"/>
    </location>
</feature>
<feature type="region of interest" description="Disordered" evidence="8">
    <location>
        <begin position="112"/>
        <end position="151"/>
    </location>
</feature>
<feature type="region of interest" description="Disordered" evidence="8">
    <location>
        <begin position="306"/>
        <end position="340"/>
    </location>
</feature>
<dbReference type="GO" id="GO:0000978">
    <property type="term" value="F:RNA polymerase II cis-regulatory region sequence-specific DNA binding"/>
    <property type="evidence" value="ECO:0007669"/>
    <property type="project" value="TreeGrafter"/>
</dbReference>
<protein>
    <submittedName>
        <fullName evidence="11">Homeobox domain-containing protein</fullName>
    </submittedName>
</protein>
<feature type="compositionally biased region" description="Basic and acidic residues" evidence="8">
    <location>
        <begin position="40"/>
        <end position="69"/>
    </location>
</feature>
<evidence type="ECO:0000256" key="3">
    <source>
        <dbReference type="ARBA" id="ARBA00023125"/>
    </source>
</evidence>
<feature type="DNA-binding region" description="Homeobox" evidence="6">
    <location>
        <begin position="209"/>
        <end position="268"/>
    </location>
</feature>
<dbReference type="PANTHER" id="PTHR45793:SF5">
    <property type="entry name" value="HOMEOTIC PROTEIN OCELLILESS"/>
    <property type="match status" value="1"/>
</dbReference>
<evidence type="ECO:0000256" key="6">
    <source>
        <dbReference type="PROSITE-ProRule" id="PRU00108"/>
    </source>
</evidence>
<evidence type="ECO:0000313" key="11">
    <source>
        <dbReference type="WBParaSite" id="MhA1_Contig2502.frz3.gene2"/>
    </source>
</evidence>
<evidence type="ECO:0000256" key="8">
    <source>
        <dbReference type="SAM" id="MobiDB-lite"/>
    </source>
</evidence>
<dbReference type="AlphaFoldDB" id="A0A1I8BHA1"/>
<dbReference type="SUPFAM" id="SSF46689">
    <property type="entry name" value="Homeodomain-like"/>
    <property type="match status" value="1"/>
</dbReference>
<dbReference type="Gene3D" id="1.10.10.60">
    <property type="entry name" value="Homeodomain-like"/>
    <property type="match status" value="1"/>
</dbReference>
<evidence type="ECO:0000313" key="10">
    <source>
        <dbReference type="Proteomes" id="UP000095281"/>
    </source>
</evidence>
<keyword evidence="10" id="KW-1185">Reference proteome</keyword>
<keyword evidence="2" id="KW-0217">Developmental protein</keyword>
<dbReference type="SMART" id="SM00389">
    <property type="entry name" value="HOX"/>
    <property type="match status" value="1"/>
</dbReference>
<feature type="domain" description="Homeobox" evidence="9">
    <location>
        <begin position="207"/>
        <end position="267"/>
    </location>
</feature>
<dbReference type="GO" id="GO:0000981">
    <property type="term" value="F:DNA-binding transcription factor activity, RNA polymerase II-specific"/>
    <property type="evidence" value="ECO:0007669"/>
    <property type="project" value="InterPro"/>
</dbReference>
<reference evidence="11" key="1">
    <citation type="submission" date="2016-11" db="UniProtKB">
        <authorList>
            <consortium name="WormBaseParasite"/>
        </authorList>
    </citation>
    <scope>IDENTIFICATION</scope>
</reference>
<evidence type="ECO:0000256" key="5">
    <source>
        <dbReference type="ARBA" id="ARBA00023242"/>
    </source>
</evidence>
<feature type="region of interest" description="Disordered" evidence="8">
    <location>
        <begin position="1"/>
        <end position="83"/>
    </location>
</feature>
<keyword evidence="5 6" id="KW-0539">Nucleus</keyword>
<proteinExistence type="predicted"/>
<dbReference type="InterPro" id="IPR009057">
    <property type="entry name" value="Homeodomain-like_sf"/>
</dbReference>
<keyword evidence="3 6" id="KW-0238">DNA-binding</keyword>
<dbReference type="WBParaSite" id="MhA1_Contig2502.frz3.gene2">
    <property type="protein sequence ID" value="MhA1_Contig2502.frz3.gene2"/>
    <property type="gene ID" value="MhA1_Contig2502.frz3.gene2"/>
</dbReference>
<feature type="compositionally biased region" description="Low complexity" evidence="8">
    <location>
        <begin position="12"/>
        <end position="25"/>
    </location>
</feature>
<evidence type="ECO:0000256" key="7">
    <source>
        <dbReference type="RuleBase" id="RU000682"/>
    </source>
</evidence>
<feature type="region of interest" description="Disordered" evidence="8">
    <location>
        <begin position="359"/>
        <end position="388"/>
    </location>
</feature>
<comment type="subcellular location">
    <subcellularLocation>
        <location evidence="1 6 7">Nucleus</location>
    </subcellularLocation>
</comment>
<accession>A0A1I8BHA1</accession>
<feature type="compositionally biased region" description="Low complexity" evidence="8">
    <location>
        <begin position="134"/>
        <end position="144"/>
    </location>
</feature>
<evidence type="ECO:0000256" key="4">
    <source>
        <dbReference type="ARBA" id="ARBA00023155"/>
    </source>
</evidence>
<evidence type="ECO:0000256" key="2">
    <source>
        <dbReference type="ARBA" id="ARBA00022473"/>
    </source>
</evidence>
<evidence type="ECO:0000259" key="9">
    <source>
        <dbReference type="PROSITE" id="PS50071"/>
    </source>
</evidence>
<evidence type="ECO:0000256" key="1">
    <source>
        <dbReference type="ARBA" id="ARBA00004123"/>
    </source>
</evidence>
<dbReference type="InterPro" id="IPR017970">
    <property type="entry name" value="Homeobox_CS"/>
</dbReference>
<organism evidence="10 11">
    <name type="scientific">Meloidogyne hapla</name>
    <name type="common">Root-knot nematode worm</name>
    <dbReference type="NCBI Taxonomy" id="6305"/>
    <lineage>
        <taxon>Eukaryota</taxon>
        <taxon>Metazoa</taxon>
        <taxon>Ecdysozoa</taxon>
        <taxon>Nematoda</taxon>
        <taxon>Chromadorea</taxon>
        <taxon>Rhabditida</taxon>
        <taxon>Tylenchina</taxon>
        <taxon>Tylenchomorpha</taxon>
        <taxon>Tylenchoidea</taxon>
        <taxon>Meloidogynidae</taxon>
        <taxon>Meloidogyninae</taxon>
        <taxon>Meloidogyne</taxon>
    </lineage>
</organism>
<dbReference type="CDD" id="cd00086">
    <property type="entry name" value="homeodomain"/>
    <property type="match status" value="1"/>
</dbReference>
<dbReference type="PANTHER" id="PTHR45793">
    <property type="entry name" value="HOMEOBOX PROTEIN"/>
    <property type="match status" value="1"/>
</dbReference>
<dbReference type="PROSITE" id="PS50071">
    <property type="entry name" value="HOMEOBOX_2"/>
    <property type="match status" value="1"/>
</dbReference>
<feature type="compositionally biased region" description="Low complexity" evidence="8">
    <location>
        <begin position="70"/>
        <end position="83"/>
    </location>
</feature>
<dbReference type="GO" id="GO:0005634">
    <property type="term" value="C:nucleus"/>
    <property type="evidence" value="ECO:0007669"/>
    <property type="project" value="UniProtKB-SubCell"/>
</dbReference>
<dbReference type="Pfam" id="PF00046">
    <property type="entry name" value="Homeodomain"/>
    <property type="match status" value="1"/>
</dbReference>
<dbReference type="Proteomes" id="UP000095281">
    <property type="component" value="Unplaced"/>
</dbReference>